<dbReference type="InterPro" id="IPR027850">
    <property type="entry name" value="DUF4504"/>
</dbReference>
<organism evidence="1 2">
    <name type="scientific">Circinella minor</name>
    <dbReference type="NCBI Taxonomy" id="1195481"/>
    <lineage>
        <taxon>Eukaryota</taxon>
        <taxon>Fungi</taxon>
        <taxon>Fungi incertae sedis</taxon>
        <taxon>Mucoromycota</taxon>
        <taxon>Mucoromycotina</taxon>
        <taxon>Mucoromycetes</taxon>
        <taxon>Mucorales</taxon>
        <taxon>Lichtheimiaceae</taxon>
        <taxon>Circinella</taxon>
    </lineage>
</organism>
<dbReference type="EMBL" id="JAEPRB010000161">
    <property type="protein sequence ID" value="KAG2219850.1"/>
    <property type="molecule type" value="Genomic_DNA"/>
</dbReference>
<comment type="caution">
    <text evidence="1">The sequence shown here is derived from an EMBL/GenBank/DDBJ whole genome shotgun (WGS) entry which is preliminary data.</text>
</comment>
<keyword evidence="2" id="KW-1185">Reference proteome</keyword>
<dbReference type="Pfam" id="PF14953">
    <property type="entry name" value="DUF4504"/>
    <property type="match status" value="1"/>
</dbReference>
<name>A0A8H7RZM7_9FUNG</name>
<dbReference type="PANTHER" id="PTHR31366:SF2">
    <property type="entry name" value="UPF0739 PROTEIN C1ORF74"/>
    <property type="match status" value="1"/>
</dbReference>
<sequence length="302" mass="35634">MIDHIRSSLRACFKGNRRLSTTTIDSLVKAVVSVALGLRVAHLIDVAHVTSDQINELIILLRQDPQCQQLLVLQFKDRYTFLCHRHELERHVEATLNQPNQWVYVDIRGKQGPPIQRPCPEIFLFWLQNRLQPYLLSCQQQQEEEKEKNPLYYSSVVPSYMVVLTGFLLEYPIMYMTHNETDQVDQELDEWEMIPNCLGDRSLLLVRVWLHQPKAFWHDYMLLSYSCPSEKLIDFPEQDPTIKKKNSVTMITPTKEVVIRNFETKFQTRFHQLEQTKKNGFFIKDTQLEISHEYVTLDRVAL</sequence>
<dbReference type="AlphaFoldDB" id="A0A8H7RZM7"/>
<dbReference type="OrthoDB" id="2395010at2759"/>
<proteinExistence type="predicted"/>
<gene>
    <name evidence="1" type="ORF">INT45_000737</name>
</gene>
<protein>
    <submittedName>
        <fullName evidence="1">Uncharacterized protein</fullName>
    </submittedName>
</protein>
<accession>A0A8H7RZM7</accession>
<dbReference type="PANTHER" id="PTHR31366">
    <property type="entry name" value="UPF0739 PROTEIN C1ORF74"/>
    <property type="match status" value="1"/>
</dbReference>
<evidence type="ECO:0000313" key="1">
    <source>
        <dbReference type="EMBL" id="KAG2219850.1"/>
    </source>
</evidence>
<dbReference type="Proteomes" id="UP000646827">
    <property type="component" value="Unassembled WGS sequence"/>
</dbReference>
<evidence type="ECO:0000313" key="2">
    <source>
        <dbReference type="Proteomes" id="UP000646827"/>
    </source>
</evidence>
<reference evidence="1 2" key="1">
    <citation type="submission" date="2020-12" db="EMBL/GenBank/DDBJ databases">
        <title>Metabolic potential, ecology and presence of endohyphal bacteria is reflected in genomic diversity of Mucoromycotina.</title>
        <authorList>
            <person name="Muszewska A."/>
            <person name="Okrasinska A."/>
            <person name="Steczkiewicz K."/>
            <person name="Drgas O."/>
            <person name="Orlowska M."/>
            <person name="Perlinska-Lenart U."/>
            <person name="Aleksandrzak-Piekarczyk T."/>
            <person name="Szatraj K."/>
            <person name="Zielenkiewicz U."/>
            <person name="Pilsyk S."/>
            <person name="Malc E."/>
            <person name="Mieczkowski P."/>
            <person name="Kruszewska J.S."/>
            <person name="Biernat P."/>
            <person name="Pawlowska J."/>
        </authorList>
    </citation>
    <scope>NUCLEOTIDE SEQUENCE [LARGE SCALE GENOMIC DNA]</scope>
    <source>
        <strain evidence="1 2">CBS 142.35</strain>
    </source>
</reference>